<keyword evidence="2" id="KW-1185">Reference proteome</keyword>
<gene>
    <name evidence="1" type="ORF">L1987_64785</name>
</gene>
<protein>
    <submittedName>
        <fullName evidence="1">Uncharacterized protein</fullName>
    </submittedName>
</protein>
<dbReference type="EMBL" id="CM042039">
    <property type="protein sequence ID" value="KAI3725013.1"/>
    <property type="molecule type" value="Genomic_DNA"/>
</dbReference>
<proteinExistence type="predicted"/>
<sequence length="102" mass="11463">MSELGLCAMEVVMMMTIYPPFSGGKRSAAFKGFDDENVIRNVRSEMVYKAIAKMCSGGLDFLHNGVNSQDRIMHLDVIECIGFGKVYKRRIICLAYIESKES</sequence>
<dbReference type="Proteomes" id="UP001056120">
    <property type="component" value="Linkage Group LG22"/>
</dbReference>
<name>A0ACB9BSN9_9ASTR</name>
<reference evidence="1 2" key="2">
    <citation type="journal article" date="2022" name="Mol. Ecol. Resour.">
        <title>The genomes of chicory, endive, great burdock and yacon provide insights into Asteraceae paleo-polyploidization history and plant inulin production.</title>
        <authorList>
            <person name="Fan W."/>
            <person name="Wang S."/>
            <person name="Wang H."/>
            <person name="Wang A."/>
            <person name="Jiang F."/>
            <person name="Liu H."/>
            <person name="Zhao H."/>
            <person name="Xu D."/>
            <person name="Zhang Y."/>
        </authorList>
    </citation>
    <scope>NUCLEOTIDE SEQUENCE [LARGE SCALE GENOMIC DNA]</scope>
    <source>
        <strain evidence="2">cv. Yunnan</strain>
        <tissue evidence="1">Leaves</tissue>
    </source>
</reference>
<comment type="caution">
    <text evidence="1">The sequence shown here is derived from an EMBL/GenBank/DDBJ whole genome shotgun (WGS) entry which is preliminary data.</text>
</comment>
<accession>A0ACB9BSN9</accession>
<reference evidence="2" key="1">
    <citation type="journal article" date="2022" name="Mol. Ecol. Resour.">
        <title>The genomes of chicory, endive, great burdock and yacon provide insights into Asteraceae palaeo-polyploidization history and plant inulin production.</title>
        <authorList>
            <person name="Fan W."/>
            <person name="Wang S."/>
            <person name="Wang H."/>
            <person name="Wang A."/>
            <person name="Jiang F."/>
            <person name="Liu H."/>
            <person name="Zhao H."/>
            <person name="Xu D."/>
            <person name="Zhang Y."/>
        </authorList>
    </citation>
    <scope>NUCLEOTIDE SEQUENCE [LARGE SCALE GENOMIC DNA]</scope>
    <source>
        <strain evidence="2">cv. Yunnan</strain>
    </source>
</reference>
<organism evidence="1 2">
    <name type="scientific">Smallanthus sonchifolius</name>
    <dbReference type="NCBI Taxonomy" id="185202"/>
    <lineage>
        <taxon>Eukaryota</taxon>
        <taxon>Viridiplantae</taxon>
        <taxon>Streptophyta</taxon>
        <taxon>Embryophyta</taxon>
        <taxon>Tracheophyta</taxon>
        <taxon>Spermatophyta</taxon>
        <taxon>Magnoliopsida</taxon>
        <taxon>eudicotyledons</taxon>
        <taxon>Gunneridae</taxon>
        <taxon>Pentapetalae</taxon>
        <taxon>asterids</taxon>
        <taxon>campanulids</taxon>
        <taxon>Asterales</taxon>
        <taxon>Asteraceae</taxon>
        <taxon>Asteroideae</taxon>
        <taxon>Heliantheae alliance</taxon>
        <taxon>Millerieae</taxon>
        <taxon>Smallanthus</taxon>
    </lineage>
</organism>
<evidence type="ECO:0000313" key="1">
    <source>
        <dbReference type="EMBL" id="KAI3725013.1"/>
    </source>
</evidence>
<evidence type="ECO:0000313" key="2">
    <source>
        <dbReference type="Proteomes" id="UP001056120"/>
    </source>
</evidence>